<sequence length="496" mass="55047">MKNIFKLFSIVMLSIITVGCSDEYLDVNTDPNNPITASPDLLLPVAQRYTAYTITGPTGARRLNTLGNLMMYNWSQSDGYSWYQDEFEYRGNSTFYSTIWTYQYQNTLKQYHTMDVDTPNYEYYKAISKIMKSFHFQNLVDTYGDIPYFEALQRGDNPTPAFDDALTVYEDLIVQLDNAIALINAGNANANVLTPGGSDIMYGGDMNEWKKFANTVKLRILVRQSDMVGRDAYINTEFQKIANEGSGFITANATANPGYAEQEDQQNPFWSNFGQTTAGEYVNNYFATCATPFVLDYLTDTNDPRIDYIYEKPDTGHLGVEQGLDSYPAGGALTEPYVSNIGPGLLKGSEQDSVIFSLAEAEFLQAEAALKTFLSSSAQQHYENGITASFDYLGVGAANAAGYYTQPINLVSWGSTSNKLEAIITQKWVALNGLDAAQSWYDFSRTGYPSNLPISLSSPEANRPVRLAYPSQEISGNGGNVPSQPNVFTSKIFWAN</sequence>
<dbReference type="RefSeq" id="WP_092133891.1">
    <property type="nucleotide sequence ID" value="NZ_FNQK01000009.1"/>
</dbReference>
<dbReference type="Pfam" id="PF12771">
    <property type="entry name" value="SusD-like_2"/>
    <property type="match status" value="1"/>
</dbReference>
<dbReference type="InterPro" id="IPR011990">
    <property type="entry name" value="TPR-like_helical_dom_sf"/>
</dbReference>
<dbReference type="Proteomes" id="UP000198846">
    <property type="component" value="Unassembled WGS sequence"/>
</dbReference>
<dbReference type="Gene3D" id="1.25.40.390">
    <property type="match status" value="1"/>
</dbReference>
<name>A0A1H3ZU89_BIZPA</name>
<gene>
    <name evidence="1" type="ORF">SAMN04487990_10969</name>
</gene>
<protein>
    <submittedName>
        <fullName evidence="1">Starch-binding associating with outer membrane</fullName>
    </submittedName>
</protein>
<proteinExistence type="predicted"/>
<dbReference type="PROSITE" id="PS51257">
    <property type="entry name" value="PROKAR_LIPOPROTEIN"/>
    <property type="match status" value="1"/>
</dbReference>
<keyword evidence="2" id="KW-1185">Reference proteome</keyword>
<dbReference type="SUPFAM" id="SSF48452">
    <property type="entry name" value="TPR-like"/>
    <property type="match status" value="1"/>
</dbReference>
<evidence type="ECO:0000313" key="2">
    <source>
        <dbReference type="Proteomes" id="UP000198846"/>
    </source>
</evidence>
<reference evidence="1 2" key="1">
    <citation type="submission" date="2016-10" db="EMBL/GenBank/DDBJ databases">
        <authorList>
            <person name="de Groot N.N."/>
        </authorList>
    </citation>
    <scope>NUCLEOTIDE SEQUENCE [LARGE SCALE GENOMIC DNA]</scope>
    <source>
        <strain evidence="1 2">DSM 23842</strain>
    </source>
</reference>
<dbReference type="AlphaFoldDB" id="A0A1H3ZU89"/>
<organism evidence="1 2">
    <name type="scientific">Bizionia paragorgiae</name>
    <dbReference type="NCBI Taxonomy" id="283786"/>
    <lineage>
        <taxon>Bacteria</taxon>
        <taxon>Pseudomonadati</taxon>
        <taxon>Bacteroidota</taxon>
        <taxon>Flavobacteriia</taxon>
        <taxon>Flavobacteriales</taxon>
        <taxon>Flavobacteriaceae</taxon>
        <taxon>Bizionia</taxon>
    </lineage>
</organism>
<evidence type="ECO:0000313" key="1">
    <source>
        <dbReference type="EMBL" id="SEA27195.1"/>
    </source>
</evidence>
<dbReference type="InterPro" id="IPR041662">
    <property type="entry name" value="SusD-like_2"/>
</dbReference>
<dbReference type="STRING" id="283786.SAMN04487990_10969"/>
<dbReference type="EMBL" id="FNQK01000009">
    <property type="protein sequence ID" value="SEA27195.1"/>
    <property type="molecule type" value="Genomic_DNA"/>
</dbReference>
<accession>A0A1H3ZU89</accession>
<dbReference type="OrthoDB" id="725917at2"/>